<dbReference type="InterPro" id="IPR029058">
    <property type="entry name" value="AB_hydrolase_fold"/>
</dbReference>
<dbReference type="InterPro" id="IPR000073">
    <property type="entry name" value="AB_hydrolase_1"/>
</dbReference>
<dbReference type="EMBL" id="JAUSQU010000001">
    <property type="protein sequence ID" value="MDP9841625.1"/>
    <property type="molecule type" value="Genomic_DNA"/>
</dbReference>
<comment type="caution">
    <text evidence="2">The sequence shown here is derived from an EMBL/GenBank/DDBJ whole genome shotgun (WGS) entry which is preliminary data.</text>
</comment>
<dbReference type="SUPFAM" id="SSF53474">
    <property type="entry name" value="alpha/beta-Hydrolases"/>
    <property type="match status" value="1"/>
</dbReference>
<dbReference type="Gene3D" id="3.40.50.1820">
    <property type="entry name" value="alpha/beta hydrolase"/>
    <property type="match status" value="1"/>
</dbReference>
<dbReference type="Pfam" id="PF00561">
    <property type="entry name" value="Abhydrolase_1"/>
    <property type="match status" value="1"/>
</dbReference>
<feature type="domain" description="AB hydrolase-1" evidence="1">
    <location>
        <begin position="35"/>
        <end position="253"/>
    </location>
</feature>
<reference evidence="2 3" key="1">
    <citation type="submission" date="2023-07" db="EMBL/GenBank/DDBJ databases">
        <title>Sequencing the genomes of 1000 actinobacteria strains.</title>
        <authorList>
            <person name="Klenk H.-P."/>
        </authorList>
    </citation>
    <scope>NUCLEOTIDE SEQUENCE [LARGE SCALE GENOMIC DNA]</scope>
    <source>
        <strain evidence="2 3">DSM 46740</strain>
    </source>
</reference>
<dbReference type="PANTHER" id="PTHR43433">
    <property type="entry name" value="HYDROLASE, ALPHA/BETA FOLD FAMILY PROTEIN"/>
    <property type="match status" value="1"/>
</dbReference>
<organism evidence="2 3">
    <name type="scientific">Streptosporangium lutulentum</name>
    <dbReference type="NCBI Taxonomy" id="1461250"/>
    <lineage>
        <taxon>Bacteria</taxon>
        <taxon>Bacillati</taxon>
        <taxon>Actinomycetota</taxon>
        <taxon>Actinomycetes</taxon>
        <taxon>Streptosporangiales</taxon>
        <taxon>Streptosporangiaceae</taxon>
        <taxon>Streptosporangium</taxon>
    </lineage>
</organism>
<evidence type="ECO:0000259" key="1">
    <source>
        <dbReference type="Pfam" id="PF00561"/>
    </source>
</evidence>
<dbReference type="Proteomes" id="UP001225356">
    <property type="component" value="Unassembled WGS sequence"/>
</dbReference>
<sequence length="268" mass="29052">MEQDERDRIGPRTIECIPVSGDGRLWAEKSGNGAPMVLLHGSVHDSRLWDGVFPEPALHRTAIRYDARGLGRSTLPTAPFRYEEDLLAVLDHFGIERAALVGPSMGGEVALDFTLEHPERVRSLILVAASASGHDWPQSPEMDAYTAADRGNDADRLAGMELAVWASLGDRAPGYAAIAGMVTENAKVRAATEKGHVRFSEVGAVELLERVTVPTTVVVGDHDHSEIGVIARRLAEGIPGAHLEIVAAADHYLPLRAPERLMDIIVRR</sequence>
<keyword evidence="3" id="KW-1185">Reference proteome</keyword>
<dbReference type="PANTHER" id="PTHR43433:SF5">
    <property type="entry name" value="AB HYDROLASE-1 DOMAIN-CONTAINING PROTEIN"/>
    <property type="match status" value="1"/>
</dbReference>
<gene>
    <name evidence="2" type="ORF">J2853_000836</name>
</gene>
<dbReference type="PRINTS" id="PR00111">
    <property type="entry name" value="ABHYDROLASE"/>
</dbReference>
<accession>A0ABT9Q5C2</accession>
<dbReference type="RefSeq" id="WP_307555117.1">
    <property type="nucleotide sequence ID" value="NZ_JAUSQU010000001.1"/>
</dbReference>
<dbReference type="InterPro" id="IPR050471">
    <property type="entry name" value="AB_hydrolase"/>
</dbReference>
<proteinExistence type="predicted"/>
<evidence type="ECO:0000313" key="2">
    <source>
        <dbReference type="EMBL" id="MDP9841625.1"/>
    </source>
</evidence>
<name>A0ABT9Q5C2_9ACTN</name>
<evidence type="ECO:0000313" key="3">
    <source>
        <dbReference type="Proteomes" id="UP001225356"/>
    </source>
</evidence>
<protein>
    <submittedName>
        <fullName evidence="2">Pimeloyl-ACP methyl ester carboxylesterase</fullName>
    </submittedName>
</protein>